<evidence type="ECO:0000259" key="3">
    <source>
        <dbReference type="SMART" id="SM00645"/>
    </source>
</evidence>
<accession>A0A8S1L3J3</accession>
<dbReference type="OMA" id="ECTNALN"/>
<dbReference type="EMBL" id="CAJJDM010000029">
    <property type="protein sequence ID" value="CAD8060815.1"/>
    <property type="molecule type" value="Genomic_DNA"/>
</dbReference>
<keyword evidence="1" id="KW-0865">Zymogen</keyword>
<keyword evidence="2" id="KW-0812">Transmembrane</keyword>
<feature type="domain" description="Peptidase C1A papain C-terminal" evidence="3">
    <location>
        <begin position="125"/>
        <end position="338"/>
    </location>
</feature>
<evidence type="ECO:0000256" key="2">
    <source>
        <dbReference type="SAM" id="Phobius"/>
    </source>
</evidence>
<dbReference type="GO" id="GO:0006508">
    <property type="term" value="P:proteolysis"/>
    <property type="evidence" value="ECO:0007669"/>
    <property type="project" value="InterPro"/>
</dbReference>
<organism evidence="4 5">
    <name type="scientific">Paramecium primaurelia</name>
    <dbReference type="NCBI Taxonomy" id="5886"/>
    <lineage>
        <taxon>Eukaryota</taxon>
        <taxon>Sar</taxon>
        <taxon>Alveolata</taxon>
        <taxon>Ciliophora</taxon>
        <taxon>Intramacronucleata</taxon>
        <taxon>Oligohymenophorea</taxon>
        <taxon>Peniculida</taxon>
        <taxon>Parameciidae</taxon>
        <taxon>Paramecium</taxon>
    </lineage>
</organism>
<protein>
    <recommendedName>
        <fullName evidence="3">Peptidase C1A papain C-terminal domain-containing protein</fullName>
    </recommendedName>
</protein>
<evidence type="ECO:0000256" key="1">
    <source>
        <dbReference type="ARBA" id="ARBA00023145"/>
    </source>
</evidence>
<dbReference type="InterPro" id="IPR013128">
    <property type="entry name" value="Peptidase_C1A"/>
</dbReference>
<keyword evidence="5" id="KW-1185">Reference proteome</keyword>
<reference evidence="4" key="1">
    <citation type="submission" date="2021-01" db="EMBL/GenBank/DDBJ databases">
        <authorList>
            <consortium name="Genoscope - CEA"/>
            <person name="William W."/>
        </authorList>
    </citation>
    <scope>NUCLEOTIDE SEQUENCE</scope>
</reference>
<sequence>MRGPRSTSPCPTKQQVEKLKLLQTAIKKRTSKPDFITTYRIHIILSIVIGFIIISILSFTKQTKEYIIINESEIKSHNSQGHSYTLGPNAFFYNITLMQAKTLFKNDFTQQINVEKCKLSFMDEIPLYYNFKEIYPQCNHIVYNQGNCSSSYSIAVSSSFSDRVCKQNQTQQLSAQNLLSCDGKLNLGCKGGHLTRSADYIIKHGLTTNECHPFKGDDTFKECTNALNHCQRYKADSYCQLQNKEDIKRDILIKGPVVAIIPVYKDFLIYRDGIYQVLDGQPHFHGGQAVKIIGWGEQNGQQYWIIENTWGDTWGINGLAKIAIDSFSEMAQQALSINY</sequence>
<dbReference type="SMART" id="SM00645">
    <property type="entry name" value="Pept_C1"/>
    <property type="match status" value="1"/>
</dbReference>
<dbReference type="GO" id="GO:0008234">
    <property type="term" value="F:cysteine-type peptidase activity"/>
    <property type="evidence" value="ECO:0007669"/>
    <property type="project" value="InterPro"/>
</dbReference>
<dbReference type="Proteomes" id="UP000688137">
    <property type="component" value="Unassembled WGS sequence"/>
</dbReference>
<gene>
    <name evidence="4" type="ORF">PPRIM_AZ9-3.1.T0300327</name>
</gene>
<keyword evidence="2" id="KW-1133">Transmembrane helix</keyword>
<proteinExistence type="predicted"/>
<feature type="transmembrane region" description="Helical" evidence="2">
    <location>
        <begin position="39"/>
        <end position="59"/>
    </location>
</feature>
<keyword evidence="2" id="KW-0472">Membrane</keyword>
<dbReference type="Pfam" id="PF00112">
    <property type="entry name" value="Peptidase_C1"/>
    <property type="match status" value="1"/>
</dbReference>
<comment type="caution">
    <text evidence="4">The sequence shown here is derived from an EMBL/GenBank/DDBJ whole genome shotgun (WGS) entry which is preliminary data.</text>
</comment>
<dbReference type="AlphaFoldDB" id="A0A8S1L3J3"/>
<dbReference type="InterPro" id="IPR000668">
    <property type="entry name" value="Peptidase_C1A_C"/>
</dbReference>
<name>A0A8S1L3J3_PARPR</name>
<evidence type="ECO:0000313" key="5">
    <source>
        <dbReference type="Proteomes" id="UP000688137"/>
    </source>
</evidence>
<dbReference type="FunFam" id="3.90.70.10:FF:000196">
    <property type="entry name" value="Clan CA, family C1, cathepsin B-like cysteine peptidase"/>
    <property type="match status" value="1"/>
</dbReference>
<evidence type="ECO:0000313" key="4">
    <source>
        <dbReference type="EMBL" id="CAD8060815.1"/>
    </source>
</evidence>
<dbReference type="PANTHER" id="PTHR12411">
    <property type="entry name" value="CYSTEINE PROTEASE FAMILY C1-RELATED"/>
    <property type="match status" value="1"/>
</dbReference>